<keyword evidence="3" id="KW-1185">Reference proteome</keyword>
<organism evidence="3 4">
    <name type="scientific">Lingula anatina</name>
    <name type="common">Brachiopod</name>
    <name type="synonym">Lingula unguis</name>
    <dbReference type="NCBI Taxonomy" id="7574"/>
    <lineage>
        <taxon>Eukaryota</taxon>
        <taxon>Metazoa</taxon>
        <taxon>Spiralia</taxon>
        <taxon>Lophotrochozoa</taxon>
        <taxon>Brachiopoda</taxon>
        <taxon>Linguliformea</taxon>
        <taxon>Lingulata</taxon>
        <taxon>Lingulida</taxon>
        <taxon>Linguloidea</taxon>
        <taxon>Lingulidae</taxon>
        <taxon>Lingula</taxon>
    </lineage>
</organism>
<dbReference type="Gene3D" id="3.40.50.410">
    <property type="entry name" value="von Willebrand factor, type A domain"/>
    <property type="match status" value="1"/>
</dbReference>
<dbReference type="Proteomes" id="UP000085678">
    <property type="component" value="Unplaced"/>
</dbReference>
<dbReference type="GeneID" id="106169009"/>
<dbReference type="Pfam" id="PF07002">
    <property type="entry name" value="Copine"/>
    <property type="match status" value="1"/>
</dbReference>
<dbReference type="PANTHER" id="PTHR45751:SF53">
    <property type="entry name" value="VWFA DOMAIN-CONTAINING PROTEIN"/>
    <property type="match status" value="1"/>
</dbReference>
<dbReference type="AlphaFoldDB" id="A0A1S3J1P4"/>
<proteinExistence type="predicted"/>
<dbReference type="InterPro" id="IPR010734">
    <property type="entry name" value="Copine_C"/>
</dbReference>
<sequence length="353" mass="39535">MGDLEQPDVQLSSVVPSTSGGMQALLLYVVAVLMFILLYWFYKPQPDTAAPSTRGGKASLNRRRPVDKKQKRSLFAVLGISQEDLKHFEAFRDKFSHFDDVTDSIKRAGLETCGLIIGVDFTASNEWQGRKTFRGRNLHTVSGNKINNPYQKVISILGQILEPFSDDKLIPAYGFGDSATQDHNIFPLRADDQPCVGFEDVLQCYNNVARKVTLSGPTNFAPIINEAIHIAKHSKKYFILVIIADGQVTEEQLTIDAIVEASKYPISIIVVGVGDGPWEAMDEFDNHIPRRKFDNFQFVNYHQVISKAKFPDAAFALQALMEIPDQYKTIKYLGYIGDETSKGHKTEEKPKGD</sequence>
<dbReference type="GO" id="GO:0016567">
    <property type="term" value="P:protein ubiquitination"/>
    <property type="evidence" value="ECO:0007669"/>
    <property type="project" value="TreeGrafter"/>
</dbReference>
<dbReference type="STRING" id="7574.A0A1S3J1P4"/>
<keyword evidence="1" id="KW-1133">Transmembrane helix</keyword>
<dbReference type="GO" id="GO:0004842">
    <property type="term" value="F:ubiquitin-protein transferase activity"/>
    <property type="evidence" value="ECO:0007669"/>
    <property type="project" value="TreeGrafter"/>
</dbReference>
<dbReference type="InterPro" id="IPR036465">
    <property type="entry name" value="vWFA_dom_sf"/>
</dbReference>
<evidence type="ECO:0000313" key="4">
    <source>
        <dbReference type="RefSeq" id="XP_013403744.1"/>
    </source>
</evidence>
<evidence type="ECO:0000259" key="2">
    <source>
        <dbReference type="SMART" id="SM00327"/>
    </source>
</evidence>
<dbReference type="OMA" id="DAMEHYD"/>
<feature type="domain" description="VWFA" evidence="2">
    <location>
        <begin position="112"/>
        <end position="308"/>
    </location>
</feature>
<gene>
    <name evidence="4" type="primary">LOC106169009</name>
</gene>
<dbReference type="InParanoid" id="A0A1S3J1P4"/>
<evidence type="ECO:0000313" key="3">
    <source>
        <dbReference type="Proteomes" id="UP000085678"/>
    </source>
</evidence>
<dbReference type="PANTHER" id="PTHR45751">
    <property type="entry name" value="COPINE FAMILY PROTEIN 1"/>
    <property type="match status" value="1"/>
</dbReference>
<accession>A0A1S3J1P4</accession>
<dbReference type="RefSeq" id="XP_013403744.1">
    <property type="nucleotide sequence ID" value="XM_013548290.1"/>
</dbReference>
<dbReference type="OrthoDB" id="5855668at2759"/>
<protein>
    <submittedName>
        <fullName evidence="4">E3 ubiquitin-protein ligase RGLG4</fullName>
    </submittedName>
</protein>
<evidence type="ECO:0000256" key="1">
    <source>
        <dbReference type="SAM" id="Phobius"/>
    </source>
</evidence>
<dbReference type="SUPFAM" id="SSF53300">
    <property type="entry name" value="vWA-like"/>
    <property type="match status" value="1"/>
</dbReference>
<reference evidence="4" key="1">
    <citation type="submission" date="2025-08" db="UniProtKB">
        <authorList>
            <consortium name="RefSeq"/>
        </authorList>
    </citation>
    <scope>IDENTIFICATION</scope>
    <source>
        <tissue evidence="4">Gonads</tissue>
    </source>
</reference>
<feature type="transmembrane region" description="Helical" evidence="1">
    <location>
        <begin position="20"/>
        <end position="42"/>
    </location>
</feature>
<name>A0A1S3J1P4_LINAN</name>
<dbReference type="SMART" id="SM00327">
    <property type="entry name" value="VWA"/>
    <property type="match status" value="1"/>
</dbReference>
<dbReference type="KEGG" id="lak:106169009"/>
<dbReference type="GO" id="GO:0005634">
    <property type="term" value="C:nucleus"/>
    <property type="evidence" value="ECO:0007669"/>
    <property type="project" value="TreeGrafter"/>
</dbReference>
<keyword evidence="1" id="KW-0812">Transmembrane</keyword>
<dbReference type="InterPro" id="IPR052079">
    <property type="entry name" value="E3_ligase/Copine_domain"/>
</dbReference>
<dbReference type="InterPro" id="IPR002035">
    <property type="entry name" value="VWF_A"/>
</dbReference>
<keyword evidence="1" id="KW-0472">Membrane</keyword>